<dbReference type="EMBL" id="JAMZIH010002029">
    <property type="protein sequence ID" value="KAJ1677718.1"/>
    <property type="molecule type" value="Genomic_DNA"/>
</dbReference>
<evidence type="ECO:0000313" key="1">
    <source>
        <dbReference type="EMBL" id="KAJ1677718.1"/>
    </source>
</evidence>
<reference evidence="1" key="1">
    <citation type="submission" date="2022-06" db="EMBL/GenBank/DDBJ databases">
        <title>Phylogenomic reconstructions and comparative analyses of Kickxellomycotina fungi.</title>
        <authorList>
            <person name="Reynolds N.K."/>
            <person name="Stajich J.E."/>
            <person name="Barry K."/>
            <person name="Grigoriev I.V."/>
            <person name="Crous P."/>
            <person name="Smith M.E."/>
        </authorList>
    </citation>
    <scope>NUCLEOTIDE SEQUENCE</scope>
    <source>
        <strain evidence="1">RSA 2271</strain>
    </source>
</reference>
<organism evidence="1 2">
    <name type="scientific">Spiromyces aspiralis</name>
    <dbReference type="NCBI Taxonomy" id="68401"/>
    <lineage>
        <taxon>Eukaryota</taxon>
        <taxon>Fungi</taxon>
        <taxon>Fungi incertae sedis</taxon>
        <taxon>Zoopagomycota</taxon>
        <taxon>Kickxellomycotina</taxon>
        <taxon>Kickxellomycetes</taxon>
        <taxon>Kickxellales</taxon>
        <taxon>Kickxellaceae</taxon>
        <taxon>Spiromyces</taxon>
    </lineage>
</organism>
<keyword evidence="2" id="KW-1185">Reference proteome</keyword>
<accession>A0ACC1HPN8</accession>
<dbReference type="Proteomes" id="UP001145114">
    <property type="component" value="Unassembled WGS sequence"/>
</dbReference>
<gene>
    <name evidence="1" type="ORF">EV182_005578</name>
</gene>
<sequence>MPFVPVTLSSTVVSPELTVLRHALSKRQDFVGSLFRIVLWWWDQVGVDASGSKSTSSTTTTALETLGELAERALLIVQMLRIGSEVELQETWEDWIVNQVAIKRKDVAPGLVQALHSLVTAPSGQK</sequence>
<evidence type="ECO:0000313" key="2">
    <source>
        <dbReference type="Proteomes" id="UP001145114"/>
    </source>
</evidence>
<proteinExistence type="predicted"/>
<protein>
    <submittedName>
        <fullName evidence="1">Uncharacterized protein</fullName>
    </submittedName>
</protein>
<name>A0ACC1HPN8_9FUNG</name>
<comment type="caution">
    <text evidence="1">The sequence shown here is derived from an EMBL/GenBank/DDBJ whole genome shotgun (WGS) entry which is preliminary data.</text>
</comment>